<dbReference type="CDD" id="cd16936">
    <property type="entry name" value="HATPase_RsbW-like"/>
    <property type="match status" value="1"/>
</dbReference>
<evidence type="ECO:0000259" key="2">
    <source>
        <dbReference type="Pfam" id="PF13581"/>
    </source>
</evidence>
<reference evidence="3 4" key="1">
    <citation type="submission" date="2022-06" db="EMBL/GenBank/DDBJ databases">
        <title>Draft genome sequence of type strain Streptomyces rubrisoli DSM 42083.</title>
        <authorList>
            <person name="Duangmal K."/>
            <person name="Klaysubun C."/>
        </authorList>
    </citation>
    <scope>NUCLEOTIDE SEQUENCE [LARGE SCALE GENOMIC DNA]</scope>
    <source>
        <strain evidence="3 4">DSM 42083</strain>
    </source>
</reference>
<sequence>MRRQLRRADLPAVGEVRALLRDQLRRWEVPGLVDTAELLTSELVTNALVHTDQGALFTATLTSGTERRLRVEVRDFSARRPQPRQASDHTPSGRGLLLVRELADAWGVRVQRLGKTVWFELAAASA</sequence>
<dbReference type="InterPro" id="IPR003594">
    <property type="entry name" value="HATPase_dom"/>
</dbReference>
<dbReference type="Pfam" id="PF13581">
    <property type="entry name" value="HATPase_c_2"/>
    <property type="match status" value="1"/>
</dbReference>
<proteinExistence type="predicted"/>
<keyword evidence="3" id="KW-0547">Nucleotide-binding</keyword>
<dbReference type="InterPro" id="IPR050267">
    <property type="entry name" value="Anti-sigma-factor_SerPK"/>
</dbReference>
<dbReference type="EMBL" id="JANFNH010000012">
    <property type="protein sequence ID" value="MCQ4043173.1"/>
    <property type="molecule type" value="Genomic_DNA"/>
</dbReference>
<organism evidence="3 4">
    <name type="scientific">Streptantibioticus rubrisoli</name>
    <dbReference type="NCBI Taxonomy" id="1387313"/>
    <lineage>
        <taxon>Bacteria</taxon>
        <taxon>Bacillati</taxon>
        <taxon>Actinomycetota</taxon>
        <taxon>Actinomycetes</taxon>
        <taxon>Kitasatosporales</taxon>
        <taxon>Streptomycetaceae</taxon>
        <taxon>Streptantibioticus</taxon>
    </lineage>
</organism>
<protein>
    <submittedName>
        <fullName evidence="3">ATP-binding protein</fullName>
    </submittedName>
</protein>
<dbReference type="PANTHER" id="PTHR35526">
    <property type="entry name" value="ANTI-SIGMA-F FACTOR RSBW-RELATED"/>
    <property type="match status" value="1"/>
</dbReference>
<evidence type="ECO:0000313" key="4">
    <source>
        <dbReference type="Proteomes" id="UP001206206"/>
    </source>
</evidence>
<gene>
    <name evidence="3" type="ORF">NON19_14330</name>
</gene>
<dbReference type="InterPro" id="IPR036890">
    <property type="entry name" value="HATPase_C_sf"/>
</dbReference>
<name>A0ABT1PFD4_9ACTN</name>
<dbReference type="GO" id="GO:0005524">
    <property type="term" value="F:ATP binding"/>
    <property type="evidence" value="ECO:0007669"/>
    <property type="project" value="UniProtKB-KW"/>
</dbReference>
<dbReference type="PANTHER" id="PTHR35526:SF3">
    <property type="entry name" value="ANTI-SIGMA-F FACTOR RSBW"/>
    <property type="match status" value="1"/>
</dbReference>
<dbReference type="SUPFAM" id="SSF55874">
    <property type="entry name" value="ATPase domain of HSP90 chaperone/DNA topoisomerase II/histidine kinase"/>
    <property type="match status" value="1"/>
</dbReference>
<accession>A0ABT1PFD4</accession>
<comment type="caution">
    <text evidence="3">The sequence shown here is derived from an EMBL/GenBank/DDBJ whole genome shotgun (WGS) entry which is preliminary data.</text>
</comment>
<evidence type="ECO:0000313" key="3">
    <source>
        <dbReference type="EMBL" id="MCQ4043173.1"/>
    </source>
</evidence>
<keyword evidence="3" id="KW-0067">ATP-binding</keyword>
<feature type="domain" description="Histidine kinase/HSP90-like ATPase" evidence="2">
    <location>
        <begin position="8"/>
        <end position="119"/>
    </location>
</feature>
<dbReference type="Gene3D" id="3.30.565.10">
    <property type="entry name" value="Histidine kinase-like ATPase, C-terminal domain"/>
    <property type="match status" value="1"/>
</dbReference>
<keyword evidence="4" id="KW-1185">Reference proteome</keyword>
<keyword evidence="1" id="KW-0418">Kinase</keyword>
<keyword evidence="1" id="KW-0723">Serine/threonine-protein kinase</keyword>
<evidence type="ECO:0000256" key="1">
    <source>
        <dbReference type="ARBA" id="ARBA00022527"/>
    </source>
</evidence>
<keyword evidence="1" id="KW-0808">Transferase</keyword>
<dbReference type="Proteomes" id="UP001206206">
    <property type="component" value="Unassembled WGS sequence"/>
</dbReference>